<comment type="caution">
    <text evidence="9">The sequence shown here is derived from an EMBL/GenBank/DDBJ whole genome shotgun (WGS) entry which is preliminary data.</text>
</comment>
<dbReference type="PANTHER" id="PTHR43806">
    <property type="entry name" value="PEPTIDASE S8"/>
    <property type="match status" value="1"/>
</dbReference>
<dbReference type="InterPro" id="IPR000209">
    <property type="entry name" value="Peptidase_S8/S53_dom"/>
</dbReference>
<dbReference type="GO" id="GO:0005975">
    <property type="term" value="P:carbohydrate metabolic process"/>
    <property type="evidence" value="ECO:0007669"/>
    <property type="project" value="UniProtKB-ARBA"/>
</dbReference>
<dbReference type="AlphaFoldDB" id="A0A939F4W3"/>
<dbReference type="InterPro" id="IPR050131">
    <property type="entry name" value="Peptidase_S8_subtilisin-like"/>
</dbReference>
<dbReference type="SUPFAM" id="SSF52743">
    <property type="entry name" value="Subtilisin-like"/>
    <property type="match status" value="1"/>
</dbReference>
<dbReference type="GO" id="GO:0004252">
    <property type="term" value="F:serine-type endopeptidase activity"/>
    <property type="evidence" value="ECO:0007669"/>
    <property type="project" value="UniProtKB-UniRule"/>
</dbReference>
<dbReference type="InterPro" id="IPR015500">
    <property type="entry name" value="Peptidase_S8_subtilisin-rel"/>
</dbReference>
<dbReference type="InterPro" id="IPR036852">
    <property type="entry name" value="Peptidase_S8/S53_dom_sf"/>
</dbReference>
<dbReference type="PROSITE" id="PS51892">
    <property type="entry name" value="SUBTILASE"/>
    <property type="match status" value="1"/>
</dbReference>
<evidence type="ECO:0000313" key="9">
    <source>
        <dbReference type="EMBL" id="MBO0511703.1"/>
    </source>
</evidence>
<feature type="active site" description="Charge relay system" evidence="5 6">
    <location>
        <position position="260"/>
    </location>
</feature>
<sequence>MRHPVRVCLAAAVAVAGLWAPAASAAVPQAVPSEATAAKASAVVRTATVTLVTGDRVTATTTADGKTAYSAVPAEGSAPGTFLSRTDVGGDSYFYPTDVIGKVGTVLDRELFNVSALIRDGYDDAHRASLPLIVQDSSAATPQVLTGSGPLTRKRTFTSLRAHAAVLDKKQAGDFGDDIDQGLGGVKKIWLDGKTKADALDRNLTQINAPQAWAAGASGAGVKLAVLDTGADPTHPDLAGRISESADFTGTGSSVDGHGHGTHVAATVAGSGAGAPGERSGVAPKADLLVGKVLDNSGSGTDSQVIAGMEWAVAQGARVISMSLGSGPTDGTDPVSTSLEKLSEDSGALFVVAAGNAGPGVGTVGAPSVAPAALSVAAVDYSNATASFSSRGPALAAGVVKPEIAAPGVNIVAARAAGTNLGTVQTNPDYTALSGTSMATPQVAGAAALVAEEHPDWKAGQIKSALMGSAAKLTSSVYETGAGLTDAAAALKQSVVSDTTAADFGRMDGAGTSTRTVTFTNTSSSATTLDLAGALTRSDGVPPAGMTTVSPAKLDLAAGASGTATVTVDTTGTPTGTYSGTLTATPAGGQALRIPMVLDRATTVTVKAIGRDGTPAMADMTMINTDNGTVVQTGIGATGTRDVRVPDGRYMALATVRFKIDGVPAVAMMTLDRKADQNEIVFDARTTRPWTASVQGFKTRNELLIGNLGRFMPNGSLFINHSMLAGGAYGTFGDQAIWVSPTENVEPDTVQVAEHRRLVNADSDITKGDASTLFDLTFSDATVPATGPWHQLSRKDVTKLAKVRATYKAFNGDYRQQEGTTVYGDDIYGLNMTTPSYVAVPRVRTEYISAEGRTWAKLNYRRTLHTVMDYDLMYRTFEPGKQSRDTWYTAPYTVRTTGTATGNRLQLTVDDAVDAQGRKAQYSDFTYPRTWTPTTSLYRDGSLVTEGPGSSIDKTFTGSGAADYRLERTFASGEAFPIGGEAKGTWTFRTDGSATAAPANLLNVTFDAGLDNYNRARADRPLLLSAKVSGAHGKLSKVKAYVTSDGGTTWHQVLVCCGINGTYHFIAPHNTLVKGGFLGLRLTAADASGSTVDLGLPRAIPVTAS</sequence>
<keyword evidence="10" id="KW-1185">Reference proteome</keyword>
<feature type="active site" description="Charge relay system" evidence="5 6">
    <location>
        <position position="228"/>
    </location>
</feature>
<reference evidence="9" key="1">
    <citation type="submission" date="2021-03" db="EMBL/GenBank/DDBJ databases">
        <title>Streptomyces poriferae sp. nov., a novel marine sponge-derived Actinobacteria species with anti-MRSA activity.</title>
        <authorList>
            <person name="Sandoval-Powers M."/>
            <person name="Kralova S."/>
            <person name="Nguyen G.-S."/>
            <person name="Fawwal D."/>
            <person name="Degnes K."/>
            <person name="Klinkenberg G."/>
            <person name="Sletta H."/>
            <person name="Wentzel A."/>
            <person name="Liles M.R."/>
        </authorList>
    </citation>
    <scope>NUCLEOTIDE SEQUENCE</scope>
    <source>
        <strain evidence="9">DSM 41794</strain>
    </source>
</reference>
<keyword evidence="4 6" id="KW-0720">Serine protease</keyword>
<dbReference type="PRINTS" id="PR00723">
    <property type="entry name" value="SUBTILISIN"/>
</dbReference>
<keyword evidence="7" id="KW-0732">Signal</keyword>
<evidence type="ECO:0000256" key="3">
    <source>
        <dbReference type="ARBA" id="ARBA00022801"/>
    </source>
</evidence>
<gene>
    <name evidence="9" type="ORF">J0695_07735</name>
</gene>
<keyword evidence="2 6" id="KW-0645">Protease</keyword>
<feature type="active site" description="Charge relay system" evidence="5 6">
    <location>
        <position position="437"/>
    </location>
</feature>
<dbReference type="RefSeq" id="WP_206961112.1">
    <property type="nucleotide sequence ID" value="NZ_BAAAJJ010000004.1"/>
</dbReference>
<evidence type="ECO:0000256" key="1">
    <source>
        <dbReference type="ARBA" id="ARBA00011073"/>
    </source>
</evidence>
<evidence type="ECO:0000313" key="10">
    <source>
        <dbReference type="Proteomes" id="UP000664167"/>
    </source>
</evidence>
<evidence type="ECO:0000259" key="8">
    <source>
        <dbReference type="Pfam" id="PF00082"/>
    </source>
</evidence>
<dbReference type="GO" id="GO:0006508">
    <property type="term" value="P:proteolysis"/>
    <property type="evidence" value="ECO:0007669"/>
    <property type="project" value="UniProtKB-KW"/>
</dbReference>
<evidence type="ECO:0000256" key="7">
    <source>
        <dbReference type="SAM" id="SignalP"/>
    </source>
</evidence>
<evidence type="ECO:0000256" key="6">
    <source>
        <dbReference type="PROSITE-ProRule" id="PRU01240"/>
    </source>
</evidence>
<protein>
    <submittedName>
        <fullName evidence="9">S8 family serine peptidase</fullName>
    </submittedName>
</protein>
<dbReference type="PROSITE" id="PS00138">
    <property type="entry name" value="SUBTILASE_SER"/>
    <property type="match status" value="1"/>
</dbReference>
<feature type="domain" description="Peptidase S8/S53" evidence="8">
    <location>
        <begin position="219"/>
        <end position="475"/>
    </location>
</feature>
<organism evidence="9 10">
    <name type="scientific">Streptomyces beijiangensis</name>
    <dbReference type="NCBI Taxonomy" id="163361"/>
    <lineage>
        <taxon>Bacteria</taxon>
        <taxon>Bacillati</taxon>
        <taxon>Actinomycetota</taxon>
        <taxon>Actinomycetes</taxon>
        <taxon>Kitasatosporales</taxon>
        <taxon>Streptomycetaceae</taxon>
        <taxon>Streptomyces</taxon>
    </lineage>
</organism>
<evidence type="ECO:0000256" key="2">
    <source>
        <dbReference type="ARBA" id="ARBA00022670"/>
    </source>
</evidence>
<feature type="signal peptide" evidence="7">
    <location>
        <begin position="1"/>
        <end position="25"/>
    </location>
</feature>
<evidence type="ECO:0000256" key="5">
    <source>
        <dbReference type="PIRSR" id="PIRSR615500-1"/>
    </source>
</evidence>
<dbReference type="Gene3D" id="2.60.40.10">
    <property type="entry name" value="Immunoglobulins"/>
    <property type="match status" value="1"/>
</dbReference>
<name>A0A939F4W3_9ACTN</name>
<proteinExistence type="inferred from homology"/>
<dbReference type="Proteomes" id="UP000664167">
    <property type="component" value="Unassembled WGS sequence"/>
</dbReference>
<comment type="similarity">
    <text evidence="1 6">Belongs to the peptidase S8 family.</text>
</comment>
<dbReference type="EMBL" id="JAFLRJ010000066">
    <property type="protein sequence ID" value="MBO0511703.1"/>
    <property type="molecule type" value="Genomic_DNA"/>
</dbReference>
<dbReference type="PANTHER" id="PTHR43806:SF11">
    <property type="entry name" value="CEREVISIN-RELATED"/>
    <property type="match status" value="1"/>
</dbReference>
<dbReference type="Pfam" id="PF00082">
    <property type="entry name" value="Peptidase_S8"/>
    <property type="match status" value="1"/>
</dbReference>
<accession>A0A939F4W3</accession>
<dbReference type="Gene3D" id="3.40.50.200">
    <property type="entry name" value="Peptidase S8/S53 domain"/>
    <property type="match status" value="1"/>
</dbReference>
<feature type="chain" id="PRO_5037083976" evidence="7">
    <location>
        <begin position="26"/>
        <end position="1105"/>
    </location>
</feature>
<dbReference type="InterPro" id="IPR013783">
    <property type="entry name" value="Ig-like_fold"/>
</dbReference>
<dbReference type="InterPro" id="IPR023828">
    <property type="entry name" value="Peptidase_S8_Ser-AS"/>
</dbReference>
<evidence type="ECO:0000256" key="4">
    <source>
        <dbReference type="ARBA" id="ARBA00022825"/>
    </source>
</evidence>
<keyword evidence="3 6" id="KW-0378">Hydrolase</keyword>